<protein>
    <recommendedName>
        <fullName evidence="3">ABC transporter substrate-binding protein</fullName>
    </recommendedName>
</protein>
<dbReference type="Proteomes" id="UP000030826">
    <property type="component" value="Unassembled WGS sequence"/>
</dbReference>
<dbReference type="InterPro" id="IPR050490">
    <property type="entry name" value="Bact_solute-bd_prot1"/>
</dbReference>
<gene>
    <name evidence="1" type="ORF">LA66_11485</name>
</gene>
<dbReference type="PANTHER" id="PTHR43649:SF12">
    <property type="entry name" value="DIACETYLCHITOBIOSE BINDING PROTEIN DASA"/>
    <property type="match status" value="1"/>
</dbReference>
<evidence type="ECO:0008006" key="3">
    <source>
        <dbReference type="Google" id="ProtNLM"/>
    </source>
</evidence>
<reference evidence="1 2" key="1">
    <citation type="submission" date="2014-09" db="EMBL/GenBank/DDBJ databases">
        <title>Isolation and characterization of Aurantimonas altamirensis ON-56566 from clinical sample following a dog bite.</title>
        <authorList>
            <person name="Eshaghi A."/>
            <person name="Li A."/>
            <person name="Shahinas D."/>
            <person name="Bahn P."/>
            <person name="Kus J.V."/>
            <person name="Patel S.N."/>
        </authorList>
    </citation>
    <scope>NUCLEOTIDE SEQUENCE [LARGE SCALE GENOMIC DNA]</scope>
    <source>
        <strain evidence="1 2">ON-56566</strain>
    </source>
</reference>
<comment type="caution">
    <text evidence="1">The sequence shown here is derived from an EMBL/GenBank/DDBJ whole genome shotgun (WGS) entry which is preliminary data.</text>
</comment>
<dbReference type="PANTHER" id="PTHR43649">
    <property type="entry name" value="ARABINOSE-BINDING PROTEIN-RELATED"/>
    <property type="match status" value="1"/>
</dbReference>
<dbReference type="SUPFAM" id="SSF53850">
    <property type="entry name" value="Periplasmic binding protein-like II"/>
    <property type="match status" value="1"/>
</dbReference>
<dbReference type="Gene3D" id="3.40.190.10">
    <property type="entry name" value="Periplasmic binding protein-like II"/>
    <property type="match status" value="2"/>
</dbReference>
<name>A0A0B1Q5H3_9HYPH</name>
<dbReference type="RefSeq" id="WP_039193178.1">
    <property type="nucleotide sequence ID" value="NZ_JRFJ01000003.1"/>
</dbReference>
<evidence type="ECO:0000313" key="2">
    <source>
        <dbReference type="Proteomes" id="UP000030826"/>
    </source>
</evidence>
<dbReference type="OrthoDB" id="9811622at2"/>
<evidence type="ECO:0000313" key="1">
    <source>
        <dbReference type="EMBL" id="KHJ54095.1"/>
    </source>
</evidence>
<organism evidence="1 2">
    <name type="scientific">Aureimonas altamirensis</name>
    <dbReference type="NCBI Taxonomy" id="370622"/>
    <lineage>
        <taxon>Bacteria</taxon>
        <taxon>Pseudomonadati</taxon>
        <taxon>Pseudomonadota</taxon>
        <taxon>Alphaproteobacteria</taxon>
        <taxon>Hyphomicrobiales</taxon>
        <taxon>Aurantimonadaceae</taxon>
        <taxon>Aureimonas</taxon>
    </lineage>
</organism>
<dbReference type="STRING" id="370622.LA66_11485"/>
<dbReference type="EMBL" id="JRFJ01000003">
    <property type="protein sequence ID" value="KHJ54095.1"/>
    <property type="molecule type" value="Genomic_DNA"/>
</dbReference>
<sequence>MSVRILNWSNRRALAPIAEAIRSFTERYPGADVAQVERPLSDFEHQGIEGVAAQYDIVIFDHPFCGRIAASGCFEPLEAPLADLLGDDRANLYIGPSLATYRYREHVWGAPIDGATQNAAYRPDLLERIGGRVPESHANVLQLGRLARGSGLWLGTALQTPHAFMSILSYMANIGQPVRADDDALLEIPEASFARAYQAMDELIRLCPPEAHGWNSIDLHEQMIARDDIVYTPAVYGYATYGEADMRRRLGFAPFAGLDAPYHAGSTIGGTALGLSASASDKDMALAFIRHALELGIVHRRIGHHHGQAAARAEWDDPEIDRIFNGFQSGSYSSMETAWTRPRYPGYPEFQRKAGEAMASCLSAGADAAKAHGMLCDIAGFGVRAGAAR</sequence>
<dbReference type="AlphaFoldDB" id="A0A0B1Q5H3"/>
<accession>A0A0B1Q5H3</accession>
<proteinExistence type="predicted"/>